<dbReference type="GeneID" id="25322958"/>
<keyword evidence="6" id="KW-1185">Reference proteome</keyword>
<dbReference type="PROSITE" id="PS50850">
    <property type="entry name" value="MFS"/>
    <property type="match status" value="1"/>
</dbReference>
<sequence length="550" mass="61135">MPTMSAFLQWLNRETGLQSLRTYANKDIYLILLTRFLRMFAYGGAALVLAVFLWVDGYGTQIGTFMTLTLLGDAAISYLLTIVADKLGRRRVLMAGSLLMVVSGTVFALTKNYYLLLLAAIVGVICPGAHEVGPFRALEEAILAQLSPLEARTDIYAWFAVASTLGMATGLCVTGYLTWAQRTFLHRDWKETYHPVFGMYALIGLIKVAITFLLSSECEAGSASKYSWAATTTVEEVPSPSSEQTGLLPRRFSTIKQSPSAPTTSTTASLSSRLRKSLASPWKVSRSSLSVLLRLSFLYALNAFAAGMLPLTLMSWYVSLRSRWFLMHRIGYVMSVVWLLSSLSNLFSAYVARRVGLVRAMVFMHLPCALFLSLIPLASKTWYLMIILLLGDAVFGSMDQAPREAFVAAIFLPRERTQAMGTLNFVRTLASSLGPLLTAYVWTKERWWIPFELAAVLKVCYDIGMLVMFLKTPLPEERRRVEAENGSGEPQEMTMTAADLDVNILMDEYSTGDLAPPSDFEISDGEEEDDERTLTGDDQDISGRRRKYSS</sequence>
<keyword evidence="3" id="KW-0472">Membrane</keyword>
<accession>A0A0D2DEY6</accession>
<gene>
    <name evidence="5" type="ORF">PV05_01050</name>
</gene>
<dbReference type="InterPro" id="IPR020846">
    <property type="entry name" value="MFS_dom"/>
</dbReference>
<feature type="transmembrane region" description="Helical" evidence="3">
    <location>
        <begin position="155"/>
        <end position="177"/>
    </location>
</feature>
<dbReference type="GO" id="GO:0000329">
    <property type="term" value="C:fungal-type vacuole membrane"/>
    <property type="evidence" value="ECO:0007669"/>
    <property type="project" value="TreeGrafter"/>
</dbReference>
<feature type="transmembrane region" description="Helical" evidence="3">
    <location>
        <begin position="61"/>
        <end position="80"/>
    </location>
</feature>
<evidence type="ECO:0000313" key="6">
    <source>
        <dbReference type="Proteomes" id="UP000054342"/>
    </source>
</evidence>
<feature type="transmembrane region" description="Helical" evidence="3">
    <location>
        <begin position="197"/>
        <end position="215"/>
    </location>
</feature>
<organism evidence="5 6">
    <name type="scientific">Exophiala xenobiotica</name>
    <dbReference type="NCBI Taxonomy" id="348802"/>
    <lineage>
        <taxon>Eukaryota</taxon>
        <taxon>Fungi</taxon>
        <taxon>Dikarya</taxon>
        <taxon>Ascomycota</taxon>
        <taxon>Pezizomycotina</taxon>
        <taxon>Eurotiomycetes</taxon>
        <taxon>Chaetothyriomycetidae</taxon>
        <taxon>Chaetothyriales</taxon>
        <taxon>Herpotrichiellaceae</taxon>
        <taxon>Exophiala</taxon>
    </lineage>
</organism>
<feature type="transmembrane region" description="Helical" evidence="3">
    <location>
        <begin position="448"/>
        <end position="470"/>
    </location>
</feature>
<feature type="transmembrane region" description="Helical" evidence="3">
    <location>
        <begin position="92"/>
        <end position="109"/>
    </location>
</feature>
<dbReference type="GO" id="GO:0022857">
    <property type="term" value="F:transmembrane transporter activity"/>
    <property type="evidence" value="ECO:0007669"/>
    <property type="project" value="InterPro"/>
</dbReference>
<dbReference type="Gene3D" id="1.20.1250.20">
    <property type="entry name" value="MFS general substrate transporter like domains"/>
    <property type="match status" value="1"/>
</dbReference>
<reference evidence="5 6" key="1">
    <citation type="submission" date="2015-01" db="EMBL/GenBank/DDBJ databases">
        <title>The Genome Sequence of Exophiala xenobiotica CBS118157.</title>
        <authorList>
            <consortium name="The Broad Institute Genomics Platform"/>
            <person name="Cuomo C."/>
            <person name="de Hoog S."/>
            <person name="Gorbushina A."/>
            <person name="Stielow B."/>
            <person name="Teixiera M."/>
            <person name="Abouelleil A."/>
            <person name="Chapman S.B."/>
            <person name="Priest M."/>
            <person name="Young S.K."/>
            <person name="Wortman J."/>
            <person name="Nusbaum C."/>
            <person name="Birren B."/>
        </authorList>
    </citation>
    <scope>NUCLEOTIDE SEQUENCE [LARGE SCALE GENOMIC DNA]</scope>
    <source>
        <strain evidence="5 6">CBS 118157</strain>
    </source>
</reference>
<dbReference type="SUPFAM" id="SSF103473">
    <property type="entry name" value="MFS general substrate transporter"/>
    <property type="match status" value="1"/>
</dbReference>
<dbReference type="RefSeq" id="XP_013321451.1">
    <property type="nucleotide sequence ID" value="XM_013465997.1"/>
</dbReference>
<feature type="region of interest" description="Disordered" evidence="2">
    <location>
        <begin position="510"/>
        <end position="550"/>
    </location>
</feature>
<keyword evidence="3" id="KW-0812">Transmembrane</keyword>
<evidence type="ECO:0000256" key="1">
    <source>
        <dbReference type="ARBA" id="ARBA00004141"/>
    </source>
</evidence>
<dbReference type="InterPro" id="IPR036259">
    <property type="entry name" value="MFS_trans_sf"/>
</dbReference>
<dbReference type="AlphaFoldDB" id="A0A0D2DEY6"/>
<feature type="transmembrane region" description="Helical" evidence="3">
    <location>
        <begin position="330"/>
        <end position="350"/>
    </location>
</feature>
<evidence type="ECO:0000256" key="2">
    <source>
        <dbReference type="SAM" id="MobiDB-lite"/>
    </source>
</evidence>
<proteinExistence type="predicted"/>
<keyword evidence="3" id="KW-1133">Transmembrane helix</keyword>
<dbReference type="Proteomes" id="UP000054342">
    <property type="component" value="Unassembled WGS sequence"/>
</dbReference>
<dbReference type="PANTHER" id="PTHR23520:SF5">
    <property type="entry name" value="TRANSPORTER, PUTATIVE (AFU_ORTHOLOGUE AFUA_3G04000)-RELATED"/>
    <property type="match status" value="1"/>
</dbReference>
<dbReference type="OrthoDB" id="10027823at2759"/>
<comment type="subcellular location">
    <subcellularLocation>
        <location evidence="1">Membrane</location>
        <topology evidence="1">Multi-pass membrane protein</topology>
    </subcellularLocation>
</comment>
<evidence type="ECO:0000259" key="4">
    <source>
        <dbReference type="PROSITE" id="PS50850"/>
    </source>
</evidence>
<feature type="transmembrane region" description="Helical" evidence="3">
    <location>
        <begin position="115"/>
        <end position="135"/>
    </location>
</feature>
<dbReference type="PANTHER" id="PTHR23520">
    <property type="entry name" value="TRANSPORTER, PUTATIVE (AFU_ORTHOLOGUE AFUA_3G04000)-RELATED"/>
    <property type="match status" value="1"/>
</dbReference>
<dbReference type="HOGENOM" id="CLU_025894_2_0_1"/>
<dbReference type="InterPro" id="IPR011701">
    <property type="entry name" value="MFS"/>
</dbReference>
<dbReference type="EMBL" id="KN847317">
    <property type="protein sequence ID" value="KIW60867.1"/>
    <property type="molecule type" value="Genomic_DNA"/>
</dbReference>
<feature type="compositionally biased region" description="Acidic residues" evidence="2">
    <location>
        <begin position="521"/>
        <end position="531"/>
    </location>
</feature>
<protein>
    <recommendedName>
        <fullName evidence="4">Major facilitator superfamily (MFS) profile domain-containing protein</fullName>
    </recommendedName>
</protein>
<evidence type="ECO:0000313" key="5">
    <source>
        <dbReference type="EMBL" id="KIW60867.1"/>
    </source>
</evidence>
<feature type="transmembrane region" description="Helical" evidence="3">
    <location>
        <begin position="291"/>
        <end position="318"/>
    </location>
</feature>
<evidence type="ECO:0000256" key="3">
    <source>
        <dbReference type="SAM" id="Phobius"/>
    </source>
</evidence>
<feature type="transmembrane region" description="Helical" evidence="3">
    <location>
        <begin position="36"/>
        <end position="55"/>
    </location>
</feature>
<name>A0A0D2DEY6_9EURO</name>
<dbReference type="Pfam" id="PF07690">
    <property type="entry name" value="MFS_1"/>
    <property type="match status" value="1"/>
</dbReference>
<feature type="domain" description="Major facilitator superfamily (MFS) profile" evidence="4">
    <location>
        <begin position="27"/>
        <end position="476"/>
    </location>
</feature>